<evidence type="ECO:0000256" key="5">
    <source>
        <dbReference type="ARBA" id="ARBA00022989"/>
    </source>
</evidence>
<feature type="transmembrane region" description="Helical" evidence="7">
    <location>
        <begin position="45"/>
        <end position="65"/>
    </location>
</feature>
<evidence type="ECO:0000256" key="2">
    <source>
        <dbReference type="ARBA" id="ARBA00005779"/>
    </source>
</evidence>
<evidence type="ECO:0000313" key="9">
    <source>
        <dbReference type="Proteomes" id="UP000175989"/>
    </source>
</evidence>
<evidence type="ECO:0000256" key="1">
    <source>
        <dbReference type="ARBA" id="ARBA00004651"/>
    </source>
</evidence>
<feature type="transmembrane region" description="Helical" evidence="7">
    <location>
        <begin position="7"/>
        <end position="25"/>
    </location>
</feature>
<keyword evidence="5 7" id="KW-1133">Transmembrane helix</keyword>
<keyword evidence="3" id="KW-1003">Cell membrane</keyword>
<name>A0A1E7WGR0_9BURK</name>
<dbReference type="GO" id="GO:0005886">
    <property type="term" value="C:plasma membrane"/>
    <property type="evidence" value="ECO:0007669"/>
    <property type="project" value="UniProtKB-SubCell"/>
</dbReference>
<dbReference type="AlphaFoldDB" id="A0A1E7WGR0"/>
<reference evidence="9" key="1">
    <citation type="journal article" date="2016" name="Front. Microbiol.">
        <title>Molecular Keys to the Janthinobacterium and Duganella spp. Interaction with the Plant Pathogen Fusarium graminearum.</title>
        <authorList>
            <person name="Haack F.S."/>
            <person name="Poehlein A."/>
            <person name="Kroger C."/>
            <person name="Voigt C.A."/>
            <person name="Piepenbring M."/>
            <person name="Bode H.B."/>
            <person name="Daniel R."/>
            <person name="Schafer W."/>
            <person name="Streit W.R."/>
        </authorList>
    </citation>
    <scope>NUCLEOTIDE SEQUENCE [LARGE SCALE GENOMIC DNA]</scope>
    <source>
        <strain evidence="9">T54</strain>
    </source>
</reference>
<evidence type="ECO:0000256" key="7">
    <source>
        <dbReference type="SAM" id="Phobius"/>
    </source>
</evidence>
<feature type="transmembrane region" description="Helical" evidence="7">
    <location>
        <begin position="106"/>
        <end position="127"/>
    </location>
</feature>
<gene>
    <name evidence="8" type="ORF">DUPY_35110</name>
</gene>
<organism evidence="8 9">
    <name type="scientific">Duganella phyllosphaerae</name>
    <dbReference type="NCBI Taxonomy" id="762836"/>
    <lineage>
        <taxon>Bacteria</taxon>
        <taxon>Pseudomonadati</taxon>
        <taxon>Pseudomonadota</taxon>
        <taxon>Betaproteobacteria</taxon>
        <taxon>Burkholderiales</taxon>
        <taxon>Oxalobacteraceae</taxon>
        <taxon>Telluria group</taxon>
        <taxon>Duganella</taxon>
    </lineage>
</organism>
<sequence>MPAILNYLIHLLLAAMLLAVFFAVYTRITPYNEVLLIRQGNQAAALSLGGALIGFSITVGSALMHTLGYQQFFAWAFGAMVVQILAYAITTRVLNMAKDQIEGNNTAFGGLLGAIAISIGVINGACIS</sequence>
<evidence type="ECO:0000256" key="3">
    <source>
        <dbReference type="ARBA" id="ARBA00022475"/>
    </source>
</evidence>
<evidence type="ECO:0008006" key="10">
    <source>
        <dbReference type="Google" id="ProtNLM"/>
    </source>
</evidence>
<feature type="transmembrane region" description="Helical" evidence="7">
    <location>
        <begin position="72"/>
        <end position="94"/>
    </location>
</feature>
<comment type="subcellular location">
    <subcellularLocation>
        <location evidence="1">Cell membrane</location>
        <topology evidence="1">Multi-pass membrane protein</topology>
    </subcellularLocation>
</comment>
<accession>A0A1E7WGR0</accession>
<evidence type="ECO:0000313" key="8">
    <source>
        <dbReference type="EMBL" id="OEZ97678.1"/>
    </source>
</evidence>
<dbReference type="PANTHER" id="PTHR40043">
    <property type="entry name" value="UPF0719 INNER MEMBRANE PROTEIN YJFL"/>
    <property type="match status" value="1"/>
</dbReference>
<dbReference type="PANTHER" id="PTHR40043:SF1">
    <property type="entry name" value="UPF0719 INNER MEMBRANE PROTEIN YJFL"/>
    <property type="match status" value="1"/>
</dbReference>
<dbReference type="EMBL" id="LROM01000096">
    <property type="protein sequence ID" value="OEZ97678.1"/>
    <property type="molecule type" value="Genomic_DNA"/>
</dbReference>
<dbReference type="RefSeq" id="WP_229255412.1">
    <property type="nucleotide sequence ID" value="NZ_LROM01000096.1"/>
</dbReference>
<keyword evidence="6 7" id="KW-0472">Membrane</keyword>
<dbReference type="PATRIC" id="fig|762836.4.peg.3616"/>
<evidence type="ECO:0000256" key="6">
    <source>
        <dbReference type="ARBA" id="ARBA00023136"/>
    </source>
</evidence>
<dbReference type="Pfam" id="PF03994">
    <property type="entry name" value="DUF350"/>
    <property type="match status" value="1"/>
</dbReference>
<keyword evidence="4 7" id="KW-0812">Transmembrane</keyword>
<comment type="similarity">
    <text evidence="2">Belongs to the UPF0719 family.</text>
</comment>
<comment type="caution">
    <text evidence="8">The sequence shown here is derived from an EMBL/GenBank/DDBJ whole genome shotgun (WGS) entry which is preliminary data.</text>
</comment>
<dbReference type="Proteomes" id="UP000175989">
    <property type="component" value="Unassembled WGS sequence"/>
</dbReference>
<proteinExistence type="inferred from homology"/>
<dbReference type="InterPro" id="IPR007140">
    <property type="entry name" value="DUF350"/>
</dbReference>
<keyword evidence="9" id="KW-1185">Reference proteome</keyword>
<evidence type="ECO:0000256" key="4">
    <source>
        <dbReference type="ARBA" id="ARBA00022692"/>
    </source>
</evidence>
<protein>
    <recommendedName>
        <fullName evidence="10">Inner membrane protein YjfL</fullName>
    </recommendedName>
</protein>